<evidence type="ECO:0000313" key="2">
    <source>
        <dbReference type="Proteomes" id="UP000518300"/>
    </source>
</evidence>
<dbReference type="RefSeq" id="WP_169348870.1">
    <property type="nucleotide sequence ID" value="NZ_JABBJJ010000196.1"/>
</dbReference>
<gene>
    <name evidence="1" type="ORF">HG543_32835</name>
</gene>
<protein>
    <submittedName>
        <fullName evidence="1">Uncharacterized protein</fullName>
    </submittedName>
</protein>
<keyword evidence="2" id="KW-1185">Reference proteome</keyword>
<dbReference type="EMBL" id="JABBJJ010000196">
    <property type="protein sequence ID" value="NMO19626.1"/>
    <property type="molecule type" value="Genomic_DNA"/>
</dbReference>
<dbReference type="Proteomes" id="UP000518300">
    <property type="component" value="Unassembled WGS sequence"/>
</dbReference>
<name>A0A848LPE9_9BACT</name>
<evidence type="ECO:0000313" key="1">
    <source>
        <dbReference type="EMBL" id="NMO19626.1"/>
    </source>
</evidence>
<comment type="caution">
    <text evidence="1">The sequence shown here is derived from an EMBL/GenBank/DDBJ whole genome shotgun (WGS) entry which is preliminary data.</text>
</comment>
<dbReference type="AlphaFoldDB" id="A0A848LPE9"/>
<accession>A0A848LPE9</accession>
<proteinExistence type="predicted"/>
<organism evidence="1 2">
    <name type="scientific">Pyxidicoccus fallax</name>
    <dbReference type="NCBI Taxonomy" id="394095"/>
    <lineage>
        <taxon>Bacteria</taxon>
        <taxon>Pseudomonadati</taxon>
        <taxon>Myxococcota</taxon>
        <taxon>Myxococcia</taxon>
        <taxon>Myxococcales</taxon>
        <taxon>Cystobacterineae</taxon>
        <taxon>Myxococcaceae</taxon>
        <taxon>Pyxidicoccus</taxon>
    </lineage>
</organism>
<reference evidence="1 2" key="1">
    <citation type="submission" date="2020-04" db="EMBL/GenBank/DDBJ databases">
        <title>Draft genome of Pyxidicoccus fallax type strain.</title>
        <authorList>
            <person name="Whitworth D.E."/>
        </authorList>
    </citation>
    <scope>NUCLEOTIDE SEQUENCE [LARGE SCALE GENOMIC DNA]</scope>
    <source>
        <strain evidence="1 2">DSM 14698</strain>
    </source>
</reference>
<sequence length="355" mass="39616">MPARLTRQEVETALRTPYHDRAPRVVDVLKNLPEDVDPALAAGAAVGLIGQGYHPAWLFAKTCRRLPVPVIHAVMERLEADRRPHSFIVREYVRRDAGEDVLVTDWDEAMQVLLDLQTTYAWGSKQKKAKFQALAGRPRVLQALQAAAVACEQVSLDLLAVLAVDASEASLDALIPHVERAVTQQNWELDRLQDLRTHARSTPVMDDLFSRMEALLTARRARSPALALAQELGFGEPEAFWFRAHFSCAVSDGVPAYRYQGHISVDSRAATWFSISLSDTGPRDILQSQSTSFNSEKVNRDDLGLGTCQPAAFATWLAAAAERFRIRWNFDGMSLTTSLRGKKRDQLERWLRGGS</sequence>